<dbReference type="Proteomes" id="UP000828941">
    <property type="component" value="Chromosome 7"/>
</dbReference>
<sequence length="111" mass="12654">MIVRVIHFQREICLVLLLFCSAHVLTSSANEVEDELRRSQFPDEFLFGASTSSYQIEGAYLEAGKGLSNWDTFSYLPGTIRNNENGDIADDHYHLYHEDIKLMSSFGINAY</sequence>
<accession>A0ACB9NBC6</accession>
<protein>
    <submittedName>
        <fullName evidence="1">Uncharacterized protein</fullName>
    </submittedName>
</protein>
<comment type="caution">
    <text evidence="1">The sequence shown here is derived from an EMBL/GenBank/DDBJ whole genome shotgun (WGS) entry which is preliminary data.</text>
</comment>
<name>A0ACB9NBC6_BAUVA</name>
<gene>
    <name evidence="1" type="ORF">L6164_018477</name>
</gene>
<dbReference type="EMBL" id="CM039432">
    <property type="protein sequence ID" value="KAI4333704.1"/>
    <property type="molecule type" value="Genomic_DNA"/>
</dbReference>
<evidence type="ECO:0000313" key="2">
    <source>
        <dbReference type="Proteomes" id="UP000828941"/>
    </source>
</evidence>
<organism evidence="1 2">
    <name type="scientific">Bauhinia variegata</name>
    <name type="common">Purple orchid tree</name>
    <name type="synonym">Phanera variegata</name>
    <dbReference type="NCBI Taxonomy" id="167791"/>
    <lineage>
        <taxon>Eukaryota</taxon>
        <taxon>Viridiplantae</taxon>
        <taxon>Streptophyta</taxon>
        <taxon>Embryophyta</taxon>
        <taxon>Tracheophyta</taxon>
        <taxon>Spermatophyta</taxon>
        <taxon>Magnoliopsida</taxon>
        <taxon>eudicotyledons</taxon>
        <taxon>Gunneridae</taxon>
        <taxon>Pentapetalae</taxon>
        <taxon>rosids</taxon>
        <taxon>fabids</taxon>
        <taxon>Fabales</taxon>
        <taxon>Fabaceae</taxon>
        <taxon>Cercidoideae</taxon>
        <taxon>Cercideae</taxon>
        <taxon>Bauhiniinae</taxon>
        <taxon>Bauhinia</taxon>
    </lineage>
</organism>
<proteinExistence type="predicted"/>
<evidence type="ECO:0000313" key="1">
    <source>
        <dbReference type="EMBL" id="KAI4333704.1"/>
    </source>
</evidence>
<keyword evidence="2" id="KW-1185">Reference proteome</keyword>
<reference evidence="1 2" key="1">
    <citation type="journal article" date="2022" name="DNA Res.">
        <title>Chromosomal-level genome assembly of the orchid tree Bauhinia variegata (Leguminosae; Cercidoideae) supports the allotetraploid origin hypothesis of Bauhinia.</title>
        <authorList>
            <person name="Zhong Y."/>
            <person name="Chen Y."/>
            <person name="Zheng D."/>
            <person name="Pang J."/>
            <person name="Liu Y."/>
            <person name="Luo S."/>
            <person name="Meng S."/>
            <person name="Qian L."/>
            <person name="Wei D."/>
            <person name="Dai S."/>
            <person name="Zhou R."/>
        </authorList>
    </citation>
    <scope>NUCLEOTIDE SEQUENCE [LARGE SCALE GENOMIC DNA]</scope>
    <source>
        <strain evidence="1">BV-YZ2020</strain>
    </source>
</reference>